<protein>
    <submittedName>
        <fullName evidence="1">Uncharacterized protein</fullName>
    </submittedName>
</protein>
<evidence type="ECO:0000313" key="2">
    <source>
        <dbReference type="Proteomes" id="UP001638806"/>
    </source>
</evidence>
<dbReference type="EMBL" id="JBGNUJ010000004">
    <property type="protein sequence ID" value="KAL3961157.1"/>
    <property type="molecule type" value="Genomic_DNA"/>
</dbReference>
<reference evidence="1" key="1">
    <citation type="submission" date="2024-12" db="EMBL/GenBank/DDBJ databases">
        <title>Comparative genomics and development of molecular markers within Purpureocillium lilacinum and among Purpureocillium species.</title>
        <authorList>
            <person name="Yeh Z.-Y."/>
            <person name="Ni N.-T."/>
            <person name="Lo P.-H."/>
            <person name="Mushyakhwo K."/>
            <person name="Lin C.-F."/>
            <person name="Nai Y.-S."/>
        </authorList>
    </citation>
    <scope>NUCLEOTIDE SEQUENCE</scope>
    <source>
        <strain evidence="1">NCHU-NPUST-175</strain>
    </source>
</reference>
<dbReference type="Proteomes" id="UP001638806">
    <property type="component" value="Unassembled WGS sequence"/>
</dbReference>
<evidence type="ECO:0000313" key="1">
    <source>
        <dbReference type="EMBL" id="KAL3961157.1"/>
    </source>
</evidence>
<accession>A0ACC4DZ22</accession>
<organism evidence="1 2">
    <name type="scientific">Purpureocillium lilacinum</name>
    <name type="common">Paecilomyces lilacinus</name>
    <dbReference type="NCBI Taxonomy" id="33203"/>
    <lineage>
        <taxon>Eukaryota</taxon>
        <taxon>Fungi</taxon>
        <taxon>Dikarya</taxon>
        <taxon>Ascomycota</taxon>
        <taxon>Pezizomycotina</taxon>
        <taxon>Sordariomycetes</taxon>
        <taxon>Hypocreomycetidae</taxon>
        <taxon>Hypocreales</taxon>
        <taxon>Ophiocordycipitaceae</taxon>
        <taxon>Purpureocillium</taxon>
    </lineage>
</organism>
<gene>
    <name evidence="1" type="ORF">ACCO45_006274</name>
</gene>
<sequence>MEFPRDQHFAIQVPPLFDATPTSLKEDAERLIATTFATWDSVVSEIQPEHATFDNTIVPIFQDENARSEKRRVCKWTCQGHGDLLLRDCRLSRADLATVCFYASTHPSKDMRDASNAVATLFNDAEIESFSRQDMFLRVDEVMRQQERRISSSLDAESLYYLQKLHRRFRQNGCAIAEQEKRSDFKAKMKRLDDLVRHCNMGFHEESSGIWLRPDELDGVPQWHIDRLKPGEGENSSYLWLPTKSPFSGPALSCATREGTRKRIYYAVQNRLSKNALLFREIVLLRDETARTLGYPNHATLKTADKMMQTPQAVEKLLSDLRRAVAPLAVQDSQELQEMKREEAEARGAEVHELYFWDVSYYSRQRDDKDASLKSSVSEYFELNTTLAKLLDMIEHLFGARFRKIDVKGRAVGESALVWHKDVEMYSVWDVDGSKEEFLGYAYLDFFPRDGKYTHRGCYSLQQAYQKTNGSRFYPSAALVMNYAPPSDSRPTLLGLWGARKLLHELGHVLHSLFTQTKFAALNVVDRDFVEAPSRMLERFFWVERHIKEVSFHYSHINSSMKEAWKSTIEDRHRSRDLSEKPVQLGDDIVRDLARSTEADAMENELASLFFATYDMLVHTPASHTELENLNLTELFNKTRSDIFKVSGGEALGEGWEWSHGQTTFRNILNRYDAGYYSYILGSAFALDMFDTGFKKDTTSPEAGRRYRDMVLRVGGRQPEMKTLTDYLGHAPSPGPYIAWLQGARDQRTQPNASERSHAPQ</sequence>
<name>A0ACC4DZ22_PURLI</name>
<proteinExistence type="predicted"/>
<comment type="caution">
    <text evidence="1">The sequence shown here is derived from an EMBL/GenBank/DDBJ whole genome shotgun (WGS) entry which is preliminary data.</text>
</comment>
<keyword evidence="2" id="KW-1185">Reference proteome</keyword>